<keyword evidence="5 6" id="KW-0472">Membrane</keyword>
<dbReference type="EMBL" id="JBHMAA010000024">
    <property type="protein sequence ID" value="MFB9951080.1"/>
    <property type="molecule type" value="Genomic_DNA"/>
</dbReference>
<proteinExistence type="predicted"/>
<feature type="transmembrane region" description="Helical" evidence="6">
    <location>
        <begin position="100"/>
        <end position="124"/>
    </location>
</feature>
<evidence type="ECO:0000256" key="1">
    <source>
        <dbReference type="ARBA" id="ARBA00004651"/>
    </source>
</evidence>
<keyword evidence="2" id="KW-1003">Cell membrane</keyword>
<sequence length="137" mass="14954">MSTVLRRAQPHIRESRIFQAVLISLFWLAGEAIVRASGLPLPGSVVGLFLVLALFSTGAVRTASMRRGAQWYIGDMLLFFIPAVLAVLDHREFLGLLGLKILAVILIGTLIVMLTTALAVELSLRLAIRVKARHEPA</sequence>
<evidence type="ECO:0000256" key="5">
    <source>
        <dbReference type="ARBA" id="ARBA00023136"/>
    </source>
</evidence>
<evidence type="ECO:0000256" key="6">
    <source>
        <dbReference type="SAM" id="Phobius"/>
    </source>
</evidence>
<dbReference type="PANTHER" id="PTHR33931:SF2">
    <property type="entry name" value="HOLIN-LIKE PROTEIN CIDA"/>
    <property type="match status" value="1"/>
</dbReference>
<reference evidence="7 8" key="1">
    <citation type="submission" date="2024-09" db="EMBL/GenBank/DDBJ databases">
        <authorList>
            <person name="Sun Q."/>
            <person name="Mori K."/>
        </authorList>
    </citation>
    <scope>NUCLEOTIDE SEQUENCE [LARGE SCALE GENOMIC DNA]</scope>
    <source>
        <strain evidence="7 8">TBRC 4938</strain>
    </source>
</reference>
<keyword evidence="8" id="KW-1185">Reference proteome</keyword>
<evidence type="ECO:0000313" key="8">
    <source>
        <dbReference type="Proteomes" id="UP001589692"/>
    </source>
</evidence>
<evidence type="ECO:0000313" key="7">
    <source>
        <dbReference type="EMBL" id="MFB9951080.1"/>
    </source>
</evidence>
<feature type="transmembrane region" description="Helical" evidence="6">
    <location>
        <begin position="46"/>
        <end position="64"/>
    </location>
</feature>
<evidence type="ECO:0000256" key="4">
    <source>
        <dbReference type="ARBA" id="ARBA00022989"/>
    </source>
</evidence>
<protein>
    <submittedName>
        <fullName evidence="7">CidA/LrgA family protein</fullName>
    </submittedName>
</protein>
<dbReference type="Pfam" id="PF03788">
    <property type="entry name" value="LrgA"/>
    <property type="match status" value="1"/>
</dbReference>
<dbReference type="RefSeq" id="WP_377263906.1">
    <property type="nucleotide sequence ID" value="NZ_JBHMAA010000024.1"/>
</dbReference>
<keyword evidence="3 6" id="KW-0812">Transmembrane</keyword>
<dbReference type="PANTHER" id="PTHR33931">
    <property type="entry name" value="HOLIN-LIKE PROTEIN CIDA-RELATED"/>
    <property type="match status" value="1"/>
</dbReference>
<comment type="subcellular location">
    <subcellularLocation>
        <location evidence="1">Cell membrane</location>
        <topology evidence="1">Multi-pass membrane protein</topology>
    </subcellularLocation>
</comment>
<feature type="transmembrane region" description="Helical" evidence="6">
    <location>
        <begin position="71"/>
        <end position="88"/>
    </location>
</feature>
<dbReference type="InterPro" id="IPR005538">
    <property type="entry name" value="LrgA/CidA"/>
</dbReference>
<name>A0ABV6AKD5_9HYPH</name>
<gene>
    <name evidence="7" type="ORF">ACFFP0_19710</name>
</gene>
<dbReference type="Proteomes" id="UP001589692">
    <property type="component" value="Unassembled WGS sequence"/>
</dbReference>
<keyword evidence="4 6" id="KW-1133">Transmembrane helix</keyword>
<comment type="caution">
    <text evidence="7">The sequence shown here is derived from an EMBL/GenBank/DDBJ whole genome shotgun (WGS) entry which is preliminary data.</text>
</comment>
<evidence type="ECO:0000256" key="3">
    <source>
        <dbReference type="ARBA" id="ARBA00022692"/>
    </source>
</evidence>
<accession>A0ABV6AKD5</accession>
<organism evidence="7 8">
    <name type="scientific">Rhizobium puerariae</name>
    <dbReference type="NCBI Taxonomy" id="1585791"/>
    <lineage>
        <taxon>Bacteria</taxon>
        <taxon>Pseudomonadati</taxon>
        <taxon>Pseudomonadota</taxon>
        <taxon>Alphaproteobacteria</taxon>
        <taxon>Hyphomicrobiales</taxon>
        <taxon>Rhizobiaceae</taxon>
        <taxon>Rhizobium/Agrobacterium group</taxon>
        <taxon>Rhizobium</taxon>
    </lineage>
</organism>
<evidence type="ECO:0000256" key="2">
    <source>
        <dbReference type="ARBA" id="ARBA00022475"/>
    </source>
</evidence>